<name>A0A4Q7V118_PSEST</name>
<proteinExistence type="predicted"/>
<accession>A0A4Q7V118</accession>
<dbReference type="InterPro" id="IPR023214">
    <property type="entry name" value="HAD_sf"/>
</dbReference>
<dbReference type="InterPro" id="IPR052898">
    <property type="entry name" value="ACAD10-like"/>
</dbReference>
<keyword evidence="2" id="KW-1185">Reference proteome</keyword>
<dbReference type="PANTHER" id="PTHR47829">
    <property type="entry name" value="HYDROLASE, PUTATIVE (AFU_ORTHOLOGUE AFUA_1G12880)-RELATED"/>
    <property type="match status" value="1"/>
</dbReference>
<dbReference type="Proteomes" id="UP000291591">
    <property type="component" value="Unassembled WGS sequence"/>
</dbReference>
<comment type="caution">
    <text evidence="1">The sequence shown here is derived from an EMBL/GenBank/DDBJ whole genome shotgun (WGS) entry which is preliminary data.</text>
</comment>
<dbReference type="AlphaFoldDB" id="A0A4Q7V118"/>
<dbReference type="EMBL" id="SHKL01000001">
    <property type="protein sequence ID" value="RZT88167.1"/>
    <property type="molecule type" value="Genomic_DNA"/>
</dbReference>
<reference evidence="1 2" key="1">
    <citation type="submission" date="2019-02" db="EMBL/GenBank/DDBJ databases">
        <title>Sequencing the genomes of 1000 actinobacteria strains.</title>
        <authorList>
            <person name="Klenk H.-P."/>
        </authorList>
    </citation>
    <scope>NUCLEOTIDE SEQUENCE [LARGE SCALE GENOMIC DNA]</scope>
    <source>
        <strain evidence="1 2">DSM 45779</strain>
    </source>
</reference>
<dbReference type="NCBIfam" id="TIGR01509">
    <property type="entry name" value="HAD-SF-IA-v3"/>
    <property type="match status" value="1"/>
</dbReference>
<dbReference type="Pfam" id="PF00702">
    <property type="entry name" value="Hydrolase"/>
    <property type="match status" value="1"/>
</dbReference>
<dbReference type="GO" id="GO:0016787">
    <property type="term" value="F:hydrolase activity"/>
    <property type="evidence" value="ECO:0007669"/>
    <property type="project" value="UniProtKB-KW"/>
</dbReference>
<dbReference type="InterPro" id="IPR036412">
    <property type="entry name" value="HAD-like_sf"/>
</dbReference>
<dbReference type="SUPFAM" id="SSF56784">
    <property type="entry name" value="HAD-like"/>
    <property type="match status" value="1"/>
</dbReference>
<keyword evidence="1" id="KW-0378">Hydrolase</keyword>
<sequence>MRDVPEQETPSGLIVDYGGVLDEGPLVLEYARRARAAGIRTAVFSGGHAVPDECHEVFDLVLLGAVRGARKPSPESFAAAAAELGVPPERCVVVDDIPVNVRGAAAAGAIGVHHDDAYTTLAELETLLGVPADPA</sequence>
<organism evidence="1 2">
    <name type="scientific">Pseudonocardia sediminis</name>
    <dbReference type="NCBI Taxonomy" id="1397368"/>
    <lineage>
        <taxon>Bacteria</taxon>
        <taxon>Bacillati</taxon>
        <taxon>Actinomycetota</taxon>
        <taxon>Actinomycetes</taxon>
        <taxon>Pseudonocardiales</taxon>
        <taxon>Pseudonocardiaceae</taxon>
        <taxon>Pseudonocardia</taxon>
    </lineage>
</organism>
<evidence type="ECO:0000313" key="2">
    <source>
        <dbReference type="Proteomes" id="UP000291591"/>
    </source>
</evidence>
<protein>
    <submittedName>
        <fullName evidence="1">HAD superfamily hydrolase (TIGR01509 family)</fullName>
    </submittedName>
</protein>
<dbReference type="Gene3D" id="3.40.50.1000">
    <property type="entry name" value="HAD superfamily/HAD-like"/>
    <property type="match status" value="1"/>
</dbReference>
<dbReference type="OrthoDB" id="9795007at2"/>
<evidence type="ECO:0000313" key="1">
    <source>
        <dbReference type="EMBL" id="RZT88167.1"/>
    </source>
</evidence>
<gene>
    <name evidence="1" type="ORF">EV383_5104</name>
</gene>
<dbReference type="PANTHER" id="PTHR47829:SF1">
    <property type="entry name" value="HAD FAMILY PHOSPHATASE"/>
    <property type="match status" value="1"/>
</dbReference>
<dbReference type="InterPro" id="IPR006439">
    <property type="entry name" value="HAD-SF_hydro_IA"/>
</dbReference>